<evidence type="ECO:0000313" key="1">
    <source>
        <dbReference type="EMBL" id="AJQ95498.1"/>
    </source>
</evidence>
<dbReference type="Proteomes" id="UP000032266">
    <property type="component" value="Chromosome"/>
</dbReference>
<gene>
    <name evidence="1" type="ORF">YC6258_03462</name>
</gene>
<organism evidence="1 2">
    <name type="scientific">Gynuella sunshinyii YC6258</name>
    <dbReference type="NCBI Taxonomy" id="1445510"/>
    <lineage>
        <taxon>Bacteria</taxon>
        <taxon>Pseudomonadati</taxon>
        <taxon>Pseudomonadota</taxon>
        <taxon>Gammaproteobacteria</taxon>
        <taxon>Oceanospirillales</taxon>
        <taxon>Saccharospirillaceae</taxon>
        <taxon>Gynuella</taxon>
    </lineage>
</organism>
<dbReference type="HOGENOM" id="CLU_1852367_0_0_6"/>
<keyword evidence="2" id="KW-1185">Reference proteome</keyword>
<dbReference type="KEGG" id="gsn:YC6258_03462"/>
<reference evidence="1 2" key="1">
    <citation type="submission" date="2014-01" db="EMBL/GenBank/DDBJ databases">
        <title>Full genme sequencing of cellulolytic bacterium Gynuella sunshinyii YC6258T gen. nov., sp. nov.</title>
        <authorList>
            <person name="Khan H."/>
            <person name="Chung E.J."/>
            <person name="Chung Y.R."/>
        </authorList>
    </citation>
    <scope>NUCLEOTIDE SEQUENCE [LARGE SCALE GENOMIC DNA]</scope>
    <source>
        <strain evidence="1 2">YC6258</strain>
    </source>
</reference>
<dbReference type="OrthoDB" id="6386642at2"/>
<accession>A0A0C5VPW9</accession>
<protein>
    <submittedName>
        <fullName evidence="1">Uncharacterized protein</fullName>
    </submittedName>
</protein>
<name>A0A0C5VPW9_9GAMM</name>
<proteinExistence type="predicted"/>
<dbReference type="EMBL" id="CP007142">
    <property type="protein sequence ID" value="AJQ95498.1"/>
    <property type="molecule type" value="Genomic_DNA"/>
</dbReference>
<evidence type="ECO:0000313" key="2">
    <source>
        <dbReference type="Proteomes" id="UP000032266"/>
    </source>
</evidence>
<dbReference type="RefSeq" id="WP_044617782.1">
    <property type="nucleotide sequence ID" value="NZ_CP007142.1"/>
</dbReference>
<dbReference type="AlphaFoldDB" id="A0A0C5VPW9"/>
<sequence length="138" mass="15353">MSMSFFLILSLDTPLQTDQINKDINEPYGIRYEQGVDLKSHSGFLPIVHNGVKTGVETYYIPISELEGHLPPEPPIDESQTQVLQLRWGGDMNESIAAIKTAVAISTTYNGMVFDASSNQYVKPAELLMGLEYLQAEM</sequence>